<evidence type="ECO:0000313" key="1">
    <source>
        <dbReference type="EMBL" id="JAH63317.1"/>
    </source>
</evidence>
<protein>
    <submittedName>
        <fullName evidence="1">Uncharacterized protein</fullName>
    </submittedName>
</protein>
<reference evidence="1" key="1">
    <citation type="submission" date="2014-11" db="EMBL/GenBank/DDBJ databases">
        <authorList>
            <person name="Amaro Gonzalez C."/>
        </authorList>
    </citation>
    <scope>NUCLEOTIDE SEQUENCE</scope>
</reference>
<dbReference type="EMBL" id="GBXM01045260">
    <property type="protein sequence ID" value="JAH63317.1"/>
    <property type="molecule type" value="Transcribed_RNA"/>
</dbReference>
<name>A0A0E9UC65_ANGAN</name>
<dbReference type="AlphaFoldDB" id="A0A0E9UC65"/>
<reference evidence="1" key="2">
    <citation type="journal article" date="2015" name="Fish Shellfish Immunol.">
        <title>Early steps in the European eel (Anguilla anguilla)-Vibrio vulnificus interaction in the gills: Role of the RtxA13 toxin.</title>
        <authorList>
            <person name="Callol A."/>
            <person name="Pajuelo D."/>
            <person name="Ebbesson L."/>
            <person name="Teles M."/>
            <person name="MacKenzie S."/>
            <person name="Amaro C."/>
        </authorList>
    </citation>
    <scope>NUCLEOTIDE SEQUENCE</scope>
</reference>
<organism evidence="1">
    <name type="scientific">Anguilla anguilla</name>
    <name type="common">European freshwater eel</name>
    <name type="synonym">Muraena anguilla</name>
    <dbReference type="NCBI Taxonomy" id="7936"/>
    <lineage>
        <taxon>Eukaryota</taxon>
        <taxon>Metazoa</taxon>
        <taxon>Chordata</taxon>
        <taxon>Craniata</taxon>
        <taxon>Vertebrata</taxon>
        <taxon>Euteleostomi</taxon>
        <taxon>Actinopterygii</taxon>
        <taxon>Neopterygii</taxon>
        <taxon>Teleostei</taxon>
        <taxon>Anguilliformes</taxon>
        <taxon>Anguillidae</taxon>
        <taxon>Anguilla</taxon>
    </lineage>
</organism>
<sequence length="17" mass="2058">MSSYFIFVLPIKSIKQR</sequence>
<accession>A0A0E9UC65</accession>
<proteinExistence type="predicted"/>